<accession>A0A8J4TDM2</accession>
<protein>
    <recommendedName>
        <fullName evidence="1">Sperm microtubule inner protein 1 C-terminal domain-containing protein</fullName>
    </recommendedName>
</protein>
<sequence length="198" mass="22567">MARNFPADTRGQRALEELYEKELKTQIKWFLRNIKSKQDNPGKILSANEIMNTPLPTAAEVLPKHLLEPISSPTPHLMDSVKKEQIALTTLISEETDSKVPMDMCPAEPKVVHLLYDGISKEGKGRAKYLKERNKTDVEDKYLYPVLSSMEYGWNQGRLIKEGAAAAHKNKRHGRVRIIEESFYRRNGIPIQHCAGML</sequence>
<name>A0A8J4TDM2_9TREM</name>
<keyword evidence="3" id="KW-1185">Reference proteome</keyword>
<comment type="caution">
    <text evidence="2">The sequence shown here is derived from an EMBL/GenBank/DDBJ whole genome shotgun (WGS) entry which is preliminary data.</text>
</comment>
<dbReference type="EMBL" id="LUCH01000647">
    <property type="protein sequence ID" value="KAF5404638.1"/>
    <property type="molecule type" value="Genomic_DNA"/>
</dbReference>
<dbReference type="OrthoDB" id="410807at2759"/>
<dbReference type="PANTHER" id="PTHR35826:SF2">
    <property type="entry name" value="PROTEIN ATP6V1FNB"/>
    <property type="match status" value="1"/>
</dbReference>
<evidence type="ECO:0000259" key="1">
    <source>
        <dbReference type="Pfam" id="PF22589"/>
    </source>
</evidence>
<dbReference type="Pfam" id="PF22589">
    <property type="entry name" value="SPMIP1"/>
    <property type="match status" value="1"/>
</dbReference>
<proteinExistence type="predicted"/>
<feature type="domain" description="Sperm microtubule inner protein 1 C-terminal" evidence="1">
    <location>
        <begin position="90"/>
        <end position="190"/>
    </location>
</feature>
<gene>
    <name evidence="2" type="ORF">PHET_01939</name>
</gene>
<reference evidence="2" key="1">
    <citation type="submission" date="2019-05" db="EMBL/GenBank/DDBJ databases">
        <title>Annotation for the trematode Paragonimus heterotremus.</title>
        <authorList>
            <person name="Choi Y.-J."/>
        </authorList>
    </citation>
    <scope>NUCLEOTIDE SEQUENCE</scope>
    <source>
        <strain evidence="2">LC</strain>
    </source>
</reference>
<dbReference type="AlphaFoldDB" id="A0A8J4TDM2"/>
<dbReference type="PANTHER" id="PTHR35826">
    <property type="entry name" value="PROTEIN ATP6V1FNB-LIKE"/>
    <property type="match status" value="1"/>
</dbReference>
<dbReference type="InterPro" id="IPR054323">
    <property type="entry name" value="SPMIP1_C"/>
</dbReference>
<evidence type="ECO:0000313" key="3">
    <source>
        <dbReference type="Proteomes" id="UP000748531"/>
    </source>
</evidence>
<organism evidence="2 3">
    <name type="scientific">Paragonimus heterotremus</name>
    <dbReference type="NCBI Taxonomy" id="100268"/>
    <lineage>
        <taxon>Eukaryota</taxon>
        <taxon>Metazoa</taxon>
        <taxon>Spiralia</taxon>
        <taxon>Lophotrochozoa</taxon>
        <taxon>Platyhelminthes</taxon>
        <taxon>Trematoda</taxon>
        <taxon>Digenea</taxon>
        <taxon>Plagiorchiida</taxon>
        <taxon>Troglotremata</taxon>
        <taxon>Troglotrematidae</taxon>
        <taxon>Paragonimus</taxon>
    </lineage>
</organism>
<dbReference type="Proteomes" id="UP000748531">
    <property type="component" value="Unassembled WGS sequence"/>
</dbReference>
<evidence type="ECO:0000313" key="2">
    <source>
        <dbReference type="EMBL" id="KAF5404638.1"/>
    </source>
</evidence>